<feature type="coiled-coil region" evidence="1">
    <location>
        <begin position="195"/>
        <end position="222"/>
    </location>
</feature>
<protein>
    <submittedName>
        <fullName evidence="3">Uncharacterized protein</fullName>
    </submittedName>
</protein>
<accession>A0A2P7RDR3</accession>
<dbReference type="Proteomes" id="UP000242181">
    <property type="component" value="Unassembled WGS sequence"/>
</dbReference>
<proteinExistence type="predicted"/>
<name>A0A2P7RDR3_9GAMM</name>
<feature type="region of interest" description="Disordered" evidence="2">
    <location>
        <begin position="281"/>
        <end position="300"/>
    </location>
</feature>
<keyword evidence="4" id="KW-1185">Reference proteome</keyword>
<dbReference type="EMBL" id="PXYH01000001">
    <property type="protein sequence ID" value="PSJ48365.1"/>
    <property type="molecule type" value="Genomic_DNA"/>
</dbReference>
<evidence type="ECO:0000313" key="3">
    <source>
        <dbReference type="EMBL" id="PSJ48365.1"/>
    </source>
</evidence>
<gene>
    <name evidence="3" type="ORF">C7I36_00655</name>
</gene>
<organism evidence="3 4">
    <name type="scientific">Zobellella taiwanensis</name>
    <dbReference type="NCBI Taxonomy" id="347535"/>
    <lineage>
        <taxon>Bacteria</taxon>
        <taxon>Pseudomonadati</taxon>
        <taxon>Pseudomonadota</taxon>
        <taxon>Gammaproteobacteria</taxon>
        <taxon>Aeromonadales</taxon>
        <taxon>Aeromonadaceae</taxon>
        <taxon>Zobellella</taxon>
    </lineage>
</organism>
<reference evidence="3 4" key="1">
    <citation type="submission" date="2018-03" db="EMBL/GenBank/DDBJ databases">
        <title>The draft genome of Zobellella taiwanensis JCM 13381.</title>
        <authorList>
            <person name="Liu L."/>
            <person name="Li L."/>
            <person name="Wang T."/>
            <person name="Zhang X."/>
            <person name="Liang L."/>
        </authorList>
    </citation>
    <scope>NUCLEOTIDE SEQUENCE [LARGE SCALE GENOMIC DNA]</scope>
    <source>
        <strain evidence="3 4">JCM 13381</strain>
    </source>
</reference>
<sequence length="403" mass="44283">MNLTLAIAALCNWRLAETALVHISSALPATATPLETELHHQQLAGILAKDHTGAVVLYAPLELALEHAMAQGMEPSQAIALWQHNATLLVRFCKQHRGKAALFNLADVTASPELFKALCAQLWPQVTPNSALIPAGHHQPALLYRLLAGYWLSATPSLLSLSQQLAALAQPLQPALAPQPAAEELNRLAADYQAGQKARQQLAEVEEKLESVTKERDQALASISAITKERDAALQSVAETAALRQENSLLLEQLFTVQEELEKHLLAQQPVAITTAVKPEPTHAEQPEHAVHHTGRHTSSLRRHFKKRAEKKRLQQKAAELAASSLFNGDWYLAQYPDVAADKQFATNPALHYLKCGGFEGRNPSPQFNSRDYLDANPDVAAAGFNPLYHYLRFGQAENRPLY</sequence>
<comment type="caution">
    <text evidence="3">The sequence shown here is derived from an EMBL/GenBank/DDBJ whole genome shotgun (WGS) entry which is preliminary data.</text>
</comment>
<keyword evidence="1" id="KW-0175">Coiled coil</keyword>
<evidence type="ECO:0000256" key="1">
    <source>
        <dbReference type="SAM" id="Coils"/>
    </source>
</evidence>
<evidence type="ECO:0000256" key="2">
    <source>
        <dbReference type="SAM" id="MobiDB-lite"/>
    </source>
</evidence>
<evidence type="ECO:0000313" key="4">
    <source>
        <dbReference type="Proteomes" id="UP000242181"/>
    </source>
</evidence>
<feature type="compositionally biased region" description="Basic and acidic residues" evidence="2">
    <location>
        <begin position="281"/>
        <end position="291"/>
    </location>
</feature>
<dbReference type="AlphaFoldDB" id="A0A2P7RDR3"/>